<organism evidence="1 2">
    <name type="scientific">Xanthomonas campestris pv. campestris (strain B100)</name>
    <dbReference type="NCBI Taxonomy" id="509169"/>
    <lineage>
        <taxon>Bacteria</taxon>
        <taxon>Pseudomonadati</taxon>
        <taxon>Pseudomonadota</taxon>
        <taxon>Gammaproteobacteria</taxon>
        <taxon>Lysobacterales</taxon>
        <taxon>Lysobacteraceae</taxon>
        <taxon>Xanthomonas</taxon>
    </lineage>
</organism>
<evidence type="ECO:0000313" key="2">
    <source>
        <dbReference type="Proteomes" id="UP000001188"/>
    </source>
</evidence>
<dbReference type="HOGENOM" id="CLU_1694814_0_0_6"/>
<protein>
    <submittedName>
        <fullName evidence="1">Uncharacterized protein</fullName>
    </submittedName>
</protein>
<dbReference type="Proteomes" id="UP000001188">
    <property type="component" value="Chromosome"/>
</dbReference>
<dbReference type="AlphaFoldDB" id="B0RPL2"/>
<name>B0RPL2_XANCB</name>
<sequence length="189" mass="20880">MDWSGKTFNAAAPNDDRNLSSRYSNASISFEDNSMDKQQHAIHLGGLVGNLQSLEIAIRLALAQLPGSPAKDTYGDDFRNAKVGTLVPVSDLSSFASLRELIKVFNEKLSPNPPLDLALVTLRDAIAHGRVFAGPDEEEFRVVKFEKPQRGATQVAVEYSAVMTEAWFMENKAWVRDAIETVDRAWGKL</sequence>
<dbReference type="EMBL" id="AM920689">
    <property type="protein sequence ID" value="CAP50397.1"/>
    <property type="molecule type" value="Genomic_DNA"/>
</dbReference>
<accession>B0RPL2</accession>
<reference evidence="1 2" key="1">
    <citation type="journal article" date="2008" name="J. Biotechnol.">
        <title>The genome of Xanthomonas campestris pv. campestris B100 and its use for the reconstruction of metabolic pathways involved in xanthan biosynthesis.</title>
        <authorList>
            <person name="Vorholter F.J."/>
            <person name="Schneiker S."/>
            <person name="Goesmann A."/>
            <person name="Krause L."/>
            <person name="Bekel T."/>
            <person name="Kaiser O."/>
            <person name="Linke B."/>
            <person name="Patschkowski T."/>
            <person name="Ruckert C."/>
            <person name="Schmid J."/>
            <person name="Sidhu V.K."/>
            <person name="Sieber V."/>
            <person name="Tauch A."/>
            <person name="Watt S.A."/>
            <person name="Weisshaar B."/>
            <person name="Becker A."/>
            <person name="Niehaus K."/>
            <person name="Puhler A."/>
        </authorList>
    </citation>
    <scope>NUCLEOTIDE SEQUENCE [LARGE SCALE GENOMIC DNA]</scope>
    <source>
        <strain evidence="1 2">B100</strain>
    </source>
</reference>
<gene>
    <name evidence="1" type="ORF">XCCB100_1049</name>
</gene>
<dbReference type="KEGG" id="xca:xcc-b100_1049"/>
<evidence type="ECO:0000313" key="1">
    <source>
        <dbReference type="EMBL" id="CAP50397.1"/>
    </source>
</evidence>
<proteinExistence type="predicted"/>